<dbReference type="SUPFAM" id="SSF52540">
    <property type="entry name" value="P-loop containing nucleoside triphosphate hydrolases"/>
    <property type="match status" value="1"/>
</dbReference>
<evidence type="ECO:0000313" key="1">
    <source>
        <dbReference type="EMBL" id="ROR89220.1"/>
    </source>
</evidence>
<evidence type="ECO:0008006" key="3">
    <source>
        <dbReference type="Google" id="ProtNLM"/>
    </source>
</evidence>
<dbReference type="Proteomes" id="UP000281738">
    <property type="component" value="Unassembled WGS sequence"/>
</dbReference>
<comment type="caution">
    <text evidence="1">The sequence shown here is derived from an EMBL/GenBank/DDBJ whole genome shotgun (WGS) entry which is preliminary data.</text>
</comment>
<organism evidence="1 2">
    <name type="scientific">Nocardioides aurantiacus</name>
    <dbReference type="NCBI Taxonomy" id="86796"/>
    <lineage>
        <taxon>Bacteria</taxon>
        <taxon>Bacillati</taxon>
        <taxon>Actinomycetota</taxon>
        <taxon>Actinomycetes</taxon>
        <taxon>Propionibacteriales</taxon>
        <taxon>Nocardioidaceae</taxon>
        <taxon>Nocardioides</taxon>
    </lineage>
</organism>
<keyword evidence="2" id="KW-1185">Reference proteome</keyword>
<protein>
    <recommendedName>
        <fullName evidence="3">Sulfotransferase family protein</fullName>
    </recommendedName>
</protein>
<dbReference type="InterPro" id="IPR027417">
    <property type="entry name" value="P-loop_NTPase"/>
</dbReference>
<evidence type="ECO:0000313" key="2">
    <source>
        <dbReference type="Proteomes" id="UP000281738"/>
    </source>
</evidence>
<sequence>MMTPMSRRRVLLHVGTPKSGTSYLQDRLARNRERLEADGLDYVATRSGDHFEAALDVLGTRWAGAEEQARGQWDELVATARTSRGDVLVSHEILAGAGPEVVERVRGSFPDHEVHVVLTARDLGRQIPAEWQERVKHRGRKDYASYLRTLQRNYGDKPTPFWRVQHLPRILATWGHDLPPERVHLVTVPPADAPRDLLWRRFSDVLGLADPASYAASDRTNASLGGVEVTALRLINLATKERELPRDPYVRWVREGLVKEVLAARSTSPPATVPPTARARVDAVVEEWLADLRQTCTHVVGDLEDLRPVWPDESTTPWSDPDSADPQLVAQRVAEAAAWLAEQAERPHEVPAPALPVPPRMTRLARRWLG</sequence>
<accession>A0A3N2CNX7</accession>
<reference evidence="1 2" key="1">
    <citation type="submission" date="2018-11" db="EMBL/GenBank/DDBJ databases">
        <title>Sequencing the genomes of 1000 actinobacteria strains.</title>
        <authorList>
            <person name="Klenk H.-P."/>
        </authorList>
    </citation>
    <scope>NUCLEOTIDE SEQUENCE [LARGE SCALE GENOMIC DNA]</scope>
    <source>
        <strain evidence="1 2">DSM 12652</strain>
    </source>
</reference>
<name>A0A3N2CNX7_9ACTN</name>
<dbReference type="Gene3D" id="3.40.50.300">
    <property type="entry name" value="P-loop containing nucleotide triphosphate hydrolases"/>
    <property type="match status" value="1"/>
</dbReference>
<dbReference type="AlphaFoldDB" id="A0A3N2CNX7"/>
<proteinExistence type="predicted"/>
<dbReference type="EMBL" id="RKHO01000001">
    <property type="protein sequence ID" value="ROR89220.1"/>
    <property type="molecule type" value="Genomic_DNA"/>
</dbReference>
<gene>
    <name evidence="1" type="ORF">EDD33_0037</name>
</gene>